<evidence type="ECO:0000313" key="3">
    <source>
        <dbReference type="EMBL" id="ORZ01513.1"/>
    </source>
</evidence>
<evidence type="ECO:0000256" key="2">
    <source>
        <dbReference type="SAM" id="Phobius"/>
    </source>
</evidence>
<sequence>MRPQDLLPPLDDEHHDPYRRRQPSSGRGDELTTTTAGGLSSEVSDAVTLAAAAENGERIHTLADENEEDLAERTHSYLPYTNHPTDLAKMHHQHQRSLYYSTTEGPMPGIEETSSYYMPAKSMTATTHHSPSQHRLGSMLTTVDPNDHHQHNQQAQRLDVAKPTLLSSSLTDLRRQQQKPTRALFRKRVLLVTLAILAMLIIATVFFVCWPRTPRIKLTKQAAAAKSRSPEDATDWGQDEQHPWLRTAWAVNVTLDNRDNLIPTHLSRLDLILADQDTQQPFARSYVTMLVLPPREETQLSMIFDVDYETSGGLKDPTFEHLYNACGPQKISSKLPPALNVTLEAVFEIVGVAWKPSVVTALPNGFRCPNN</sequence>
<comment type="caution">
    <text evidence="3">The sequence shown here is derived from an EMBL/GenBank/DDBJ whole genome shotgun (WGS) entry which is preliminary data.</text>
</comment>
<evidence type="ECO:0000313" key="4">
    <source>
        <dbReference type="Proteomes" id="UP000242180"/>
    </source>
</evidence>
<dbReference type="OrthoDB" id="5582002at2759"/>
<dbReference type="AlphaFoldDB" id="A0A1X2HQ47"/>
<keyword evidence="2" id="KW-1133">Transmembrane helix</keyword>
<feature type="compositionally biased region" description="Polar residues" evidence="1">
    <location>
        <begin position="31"/>
        <end position="40"/>
    </location>
</feature>
<evidence type="ECO:0000256" key="1">
    <source>
        <dbReference type="SAM" id="MobiDB-lite"/>
    </source>
</evidence>
<dbReference type="EMBL" id="MCGN01000002">
    <property type="protein sequence ID" value="ORZ01513.1"/>
    <property type="molecule type" value="Genomic_DNA"/>
</dbReference>
<proteinExistence type="predicted"/>
<keyword evidence="4" id="KW-1185">Reference proteome</keyword>
<dbReference type="STRING" id="13706.A0A1X2HQ47"/>
<accession>A0A1X2HQ47</accession>
<organism evidence="3 4">
    <name type="scientific">Syncephalastrum racemosum</name>
    <name type="common">Filamentous fungus</name>
    <dbReference type="NCBI Taxonomy" id="13706"/>
    <lineage>
        <taxon>Eukaryota</taxon>
        <taxon>Fungi</taxon>
        <taxon>Fungi incertae sedis</taxon>
        <taxon>Mucoromycota</taxon>
        <taxon>Mucoromycotina</taxon>
        <taxon>Mucoromycetes</taxon>
        <taxon>Mucorales</taxon>
        <taxon>Syncephalastraceae</taxon>
        <taxon>Syncephalastrum</taxon>
    </lineage>
</organism>
<protein>
    <submittedName>
        <fullName evidence="3">Uncharacterized protein</fullName>
    </submittedName>
</protein>
<feature type="region of interest" description="Disordered" evidence="1">
    <location>
        <begin position="1"/>
        <end position="40"/>
    </location>
</feature>
<keyword evidence="2" id="KW-0812">Transmembrane</keyword>
<feature type="transmembrane region" description="Helical" evidence="2">
    <location>
        <begin position="189"/>
        <end position="208"/>
    </location>
</feature>
<dbReference type="Proteomes" id="UP000242180">
    <property type="component" value="Unassembled WGS sequence"/>
</dbReference>
<name>A0A1X2HQ47_SYNRA</name>
<gene>
    <name evidence="3" type="ORF">BCR43DRAFT_181242</name>
</gene>
<reference evidence="3 4" key="1">
    <citation type="submission" date="2016-07" db="EMBL/GenBank/DDBJ databases">
        <title>Pervasive Adenine N6-methylation of Active Genes in Fungi.</title>
        <authorList>
            <consortium name="DOE Joint Genome Institute"/>
            <person name="Mondo S.J."/>
            <person name="Dannebaum R.O."/>
            <person name="Kuo R.C."/>
            <person name="Labutti K."/>
            <person name="Haridas S."/>
            <person name="Kuo A."/>
            <person name="Salamov A."/>
            <person name="Ahrendt S.R."/>
            <person name="Lipzen A."/>
            <person name="Sullivan W."/>
            <person name="Andreopoulos W.B."/>
            <person name="Clum A."/>
            <person name="Lindquist E."/>
            <person name="Daum C."/>
            <person name="Ramamoorthy G.K."/>
            <person name="Gryganskyi A."/>
            <person name="Culley D."/>
            <person name="Magnuson J.K."/>
            <person name="James T.Y."/>
            <person name="O'Malley M.A."/>
            <person name="Stajich J.E."/>
            <person name="Spatafora J.W."/>
            <person name="Visel A."/>
            <person name="Grigoriev I.V."/>
        </authorList>
    </citation>
    <scope>NUCLEOTIDE SEQUENCE [LARGE SCALE GENOMIC DNA]</scope>
    <source>
        <strain evidence="3 4">NRRL 2496</strain>
    </source>
</reference>
<dbReference type="InParanoid" id="A0A1X2HQ47"/>
<keyword evidence="2" id="KW-0472">Membrane</keyword>